<dbReference type="PROSITE" id="PS51257">
    <property type="entry name" value="PROKAR_LIPOPROTEIN"/>
    <property type="match status" value="1"/>
</dbReference>
<sequence>MRNKFMQCMYFILSCSVLCIVVSPIFGQICKSTMALEEAWKDYTGSPKGGDCTECHNAFELNSGSAEFSISAPETYVPGESVEITVSFENSGTFPNYGYDMTALDANNNYIGTFTPLIGTSSAKSDQYISQNFSVGSRTVTLLWNPPSTTIDDPVTLYAAGVLENGDKNGHEGDYVYTDTFTMSQLPAATPTPTPTPTNGGGDGGSGGGGGGGSGGGSTSTPTPTPTATPTTESTPVTVATPTPPDETLGVLAGFVTDKDTGGVINGAAVSSISGIYKTTTDTTGYYQLENIPEGIYTFIVSAAGYIRSPVSGVAIVAGDTISHNFELVAAAIVTPTPPVSSPTPSPTETSTPSECEVTSIVVSPEEIELKKGQTAEVTVYLITPEGCLPISGEKVKATVKKNKDGKKKVSASPRKTMTIAGETYGEAAFTITAKKKKGTSKVKFKYNNLKTTLKVVLVE</sequence>
<dbReference type="AlphaFoldDB" id="Q1Q1Z5"/>
<proteinExistence type="predicted"/>
<gene>
    <name evidence="4" type="ORF">KsCSTR_16860</name>
    <name evidence="3" type="ORF">kuste3274</name>
</gene>
<reference evidence="3" key="2">
    <citation type="submission" date="2006-01" db="EMBL/GenBank/DDBJ databases">
        <authorList>
            <person name="Genoscope"/>
        </authorList>
    </citation>
    <scope>NUCLEOTIDE SEQUENCE</scope>
</reference>
<reference evidence="4 5" key="3">
    <citation type="submission" date="2020-02" db="EMBL/GenBank/DDBJ databases">
        <title>Newly sequenced genome of strain CSTR1 showed variability in Candidatus Kuenenia stuttgartiensis genomes.</title>
        <authorList>
            <person name="Ding C."/>
            <person name="Adrian L."/>
        </authorList>
    </citation>
    <scope>NUCLEOTIDE SEQUENCE [LARGE SCALE GENOMIC DNA]</scope>
    <source>
        <strain evidence="4 5">CSTR1</strain>
    </source>
</reference>
<dbReference type="GO" id="GO:0030246">
    <property type="term" value="F:carbohydrate binding"/>
    <property type="evidence" value="ECO:0007669"/>
    <property type="project" value="InterPro"/>
</dbReference>
<dbReference type="InterPro" id="IPR002861">
    <property type="entry name" value="Reeler_dom"/>
</dbReference>
<protein>
    <submittedName>
        <fullName evidence="4">Putative zinc metalloproteinase</fullName>
    </submittedName>
    <submittedName>
        <fullName evidence="3">Similar to zinc metalloproteinase</fullName>
    </submittedName>
</protein>
<feature type="region of interest" description="Disordered" evidence="1">
    <location>
        <begin position="185"/>
        <end position="247"/>
    </location>
</feature>
<dbReference type="Gene3D" id="2.60.40.4060">
    <property type="entry name" value="Reeler domain"/>
    <property type="match status" value="1"/>
</dbReference>
<dbReference type="EMBL" id="CT573071">
    <property type="protein sequence ID" value="CAJ74034.1"/>
    <property type="molecule type" value="Genomic_DNA"/>
</dbReference>
<dbReference type="Proteomes" id="UP000501926">
    <property type="component" value="Chromosome"/>
</dbReference>
<feature type="compositionally biased region" description="Pro residues" evidence="1">
    <location>
        <begin position="336"/>
        <end position="346"/>
    </location>
</feature>
<organism evidence="3">
    <name type="scientific">Kuenenia stuttgartiensis</name>
    <dbReference type="NCBI Taxonomy" id="174633"/>
    <lineage>
        <taxon>Bacteria</taxon>
        <taxon>Pseudomonadati</taxon>
        <taxon>Planctomycetota</taxon>
        <taxon>Candidatus Brocadiia</taxon>
        <taxon>Candidatus Brocadiales</taxon>
        <taxon>Candidatus Brocadiaceae</taxon>
        <taxon>Candidatus Kuenenia</taxon>
    </lineage>
</organism>
<dbReference type="InterPro" id="IPR042307">
    <property type="entry name" value="Reeler_sf"/>
</dbReference>
<reference evidence="3" key="1">
    <citation type="journal article" date="2006" name="Nature">
        <title>Deciphering the evolution and metabolism of an anammox bacterium from a community genome.</title>
        <authorList>
            <person name="Strous M."/>
            <person name="Pelletier E."/>
            <person name="Mangenot S."/>
            <person name="Rattei T."/>
            <person name="Lehner A."/>
            <person name="Taylor M.W."/>
            <person name="Horn M."/>
            <person name="Daims H."/>
            <person name="Bartol-Mavel D."/>
            <person name="Wincker P."/>
            <person name="Barbe V."/>
            <person name="Fonknechten N."/>
            <person name="Vallenet D."/>
            <person name="Segurens B."/>
            <person name="Schenowitz-Truong C."/>
            <person name="Medigue C."/>
            <person name="Collingro A."/>
            <person name="Snel B."/>
            <person name="Dutilh B.E."/>
            <person name="OpDenCamp H.J.M."/>
            <person name="vanDerDrift C."/>
            <person name="Cirpus I."/>
            <person name="vanDePas-Schoonen K.T."/>
            <person name="Harhangi H.R."/>
            <person name="vanNiftrik L."/>
            <person name="Schmid M."/>
            <person name="Keltjens J."/>
            <person name="vanDeVossenberg J."/>
            <person name="Kartal B."/>
            <person name="Meier H."/>
            <person name="Frishman D."/>
            <person name="Huynen M.A."/>
            <person name="Mewes H."/>
            <person name="Weissenbach J."/>
            <person name="Jetten M.S.M."/>
            <person name="Wagner M."/>
            <person name="LePaslier D."/>
        </authorList>
    </citation>
    <scope>NUCLEOTIDE SEQUENCE</scope>
</reference>
<evidence type="ECO:0000313" key="3">
    <source>
        <dbReference type="EMBL" id="CAJ74034.1"/>
    </source>
</evidence>
<feature type="compositionally biased region" description="Gly residues" evidence="1">
    <location>
        <begin position="199"/>
        <end position="218"/>
    </location>
</feature>
<name>Q1Q1Z5_KUEST</name>
<dbReference type="NCBIfam" id="NF041895">
    <property type="entry name" value="choice_anch_V"/>
    <property type="match status" value="1"/>
</dbReference>
<feature type="domain" description="Reelin" evidence="2">
    <location>
        <begin position="56"/>
        <end position="160"/>
    </location>
</feature>
<feature type="compositionally biased region" description="Low complexity" evidence="1">
    <location>
        <begin position="219"/>
        <end position="241"/>
    </location>
</feature>
<evidence type="ECO:0000313" key="5">
    <source>
        <dbReference type="Proteomes" id="UP000501926"/>
    </source>
</evidence>
<evidence type="ECO:0000259" key="2">
    <source>
        <dbReference type="Pfam" id="PF02014"/>
    </source>
</evidence>
<accession>Q1Q1Z5</accession>
<dbReference type="Pfam" id="PF13620">
    <property type="entry name" value="CarboxypepD_reg"/>
    <property type="match status" value="1"/>
</dbReference>
<evidence type="ECO:0000313" key="4">
    <source>
        <dbReference type="EMBL" id="QII11065.1"/>
    </source>
</evidence>
<dbReference type="Gene3D" id="2.60.40.1120">
    <property type="entry name" value="Carboxypeptidase-like, regulatory domain"/>
    <property type="match status" value="1"/>
</dbReference>
<dbReference type="RefSeq" id="WP_164994735.1">
    <property type="nucleotide sequence ID" value="NZ_CP049055.1"/>
</dbReference>
<dbReference type="Pfam" id="PF02014">
    <property type="entry name" value="Reeler"/>
    <property type="match status" value="1"/>
</dbReference>
<evidence type="ECO:0000256" key="1">
    <source>
        <dbReference type="SAM" id="MobiDB-lite"/>
    </source>
</evidence>
<feature type="region of interest" description="Disordered" evidence="1">
    <location>
        <begin position="336"/>
        <end position="355"/>
    </location>
</feature>
<dbReference type="InterPro" id="IPR013784">
    <property type="entry name" value="Carb-bd-like_fold"/>
</dbReference>
<dbReference type="SUPFAM" id="SSF49452">
    <property type="entry name" value="Starch-binding domain-like"/>
    <property type="match status" value="1"/>
</dbReference>
<dbReference type="EMBL" id="CP049055">
    <property type="protein sequence ID" value="QII11065.1"/>
    <property type="molecule type" value="Genomic_DNA"/>
</dbReference>